<evidence type="ECO:0000259" key="11">
    <source>
        <dbReference type="PROSITE" id="PS51712"/>
    </source>
</evidence>
<dbReference type="GO" id="GO:0005525">
    <property type="term" value="F:GTP binding"/>
    <property type="evidence" value="ECO:0007669"/>
    <property type="project" value="UniProtKB-UniRule"/>
</dbReference>
<evidence type="ECO:0000256" key="9">
    <source>
        <dbReference type="PROSITE-ProRule" id="PRU01049"/>
    </source>
</evidence>
<dbReference type="Pfam" id="PF14714">
    <property type="entry name" value="KH_dom-like"/>
    <property type="match status" value="1"/>
</dbReference>
<dbReference type="PROSITE" id="PS51712">
    <property type="entry name" value="G_ENGA"/>
    <property type="match status" value="2"/>
</dbReference>
<organism evidence="12 13">
    <name type="scientific">Pontibacter diazotrophicus</name>
    <dbReference type="NCBI Taxonomy" id="1400979"/>
    <lineage>
        <taxon>Bacteria</taxon>
        <taxon>Pseudomonadati</taxon>
        <taxon>Bacteroidota</taxon>
        <taxon>Cytophagia</taxon>
        <taxon>Cytophagales</taxon>
        <taxon>Hymenobacteraceae</taxon>
        <taxon>Pontibacter</taxon>
    </lineage>
</organism>
<dbReference type="GO" id="GO:0042254">
    <property type="term" value="P:ribosome biogenesis"/>
    <property type="evidence" value="ECO:0007669"/>
    <property type="project" value="UniProtKB-KW"/>
</dbReference>
<gene>
    <name evidence="8" type="primary">der</name>
    <name evidence="12" type="ORF">DXT99_16180</name>
</gene>
<evidence type="ECO:0000256" key="3">
    <source>
        <dbReference type="ARBA" id="ARBA00022517"/>
    </source>
</evidence>
<comment type="similarity">
    <text evidence="1 8 9 10">Belongs to the TRAFAC class TrmE-Era-EngA-EngB-Septin-like GTPase superfamily. EngA (Der) GTPase family.</text>
</comment>
<dbReference type="CDD" id="cd01895">
    <property type="entry name" value="EngA2"/>
    <property type="match status" value="1"/>
</dbReference>
<evidence type="ECO:0000313" key="13">
    <source>
        <dbReference type="Proteomes" id="UP000256708"/>
    </source>
</evidence>
<feature type="binding site" evidence="8">
    <location>
        <begin position="296"/>
        <end position="299"/>
    </location>
    <ligand>
        <name>GTP</name>
        <dbReference type="ChEBI" id="CHEBI:37565"/>
        <label>2</label>
    </ligand>
</feature>
<evidence type="ECO:0000256" key="1">
    <source>
        <dbReference type="ARBA" id="ARBA00008279"/>
    </source>
</evidence>
<dbReference type="InterPro" id="IPR005225">
    <property type="entry name" value="Small_GTP-bd"/>
</dbReference>
<keyword evidence="6 8" id="KW-0342">GTP-binding</keyword>
<protein>
    <recommendedName>
        <fullName evidence="2 8">GTPase Der</fullName>
    </recommendedName>
    <alternativeName>
        <fullName evidence="7 8">GTP-binding protein EngA</fullName>
    </alternativeName>
</protein>
<keyword evidence="3 8" id="KW-0690">Ribosome biogenesis</keyword>
<evidence type="ECO:0000256" key="7">
    <source>
        <dbReference type="ARBA" id="ARBA00032345"/>
    </source>
</evidence>
<evidence type="ECO:0000313" key="12">
    <source>
        <dbReference type="EMBL" id="RDV14104.1"/>
    </source>
</evidence>
<dbReference type="InterPro" id="IPR031166">
    <property type="entry name" value="G_ENGA"/>
</dbReference>
<keyword evidence="13" id="KW-1185">Reference proteome</keyword>
<feature type="binding site" evidence="8">
    <location>
        <begin position="120"/>
        <end position="123"/>
    </location>
    <ligand>
        <name>GTP</name>
        <dbReference type="ChEBI" id="CHEBI:37565"/>
        <label>1</label>
    </ligand>
</feature>
<feature type="domain" description="EngA-type G" evidence="11">
    <location>
        <begin position="178"/>
        <end position="353"/>
    </location>
</feature>
<dbReference type="Gene3D" id="3.30.300.20">
    <property type="match status" value="1"/>
</dbReference>
<dbReference type="InterPro" id="IPR016484">
    <property type="entry name" value="GTPase_Der"/>
</dbReference>
<accession>A0A3D8L9U0</accession>
<dbReference type="InterPro" id="IPR032859">
    <property type="entry name" value="KH_dom-like"/>
</dbReference>
<feature type="domain" description="EngA-type G" evidence="11">
    <location>
        <begin position="4"/>
        <end position="169"/>
    </location>
</feature>
<dbReference type="NCBIfam" id="TIGR00231">
    <property type="entry name" value="small_GTP"/>
    <property type="match status" value="2"/>
</dbReference>
<sequence>MSSNIIAIVGRPNVGKSTLFNRLIGHRKAIMDNESGVTRDRSYGHGQWIGKYFTVIDTGGYVHGSDDIFEEEINKQVELAIKEADVILFMVDVDAGLTGLDEEFANVLRRSDKPVYIVANKADTTARAHQMSEFYSLGVGEEIYPVSSQNGSGTGELLDAVVKHFQDEGVEDPDAGIPKLAVLGRPNAGKSSFVNLLLGEERNIVTAEAGTTRDAIHSRYNAFGKEFIIVDTAGLRRKSKVSEDIEFYSVMRSVRALEDADVCIVMLDATRGIESQDVNIITLAEKNRKGIVILVNKWDLVEKDTHSTKQFEEEILKRIAPIKYVPVIFTSVVTKQRILKAVEKAMDVYENKTQKVPTSKLNDLLLPDIDRNSPPAIKGKFVKIKYVTQLPTHNPTFAFFCNLPQYIKDPYKRYLENCIRKHFGFEGVPINLVFRKK</sequence>
<dbReference type="RefSeq" id="WP_115566615.1">
    <property type="nucleotide sequence ID" value="NZ_QRGR01000018.1"/>
</dbReference>
<dbReference type="PIRSF" id="PIRSF006485">
    <property type="entry name" value="GTP-binding_EngA"/>
    <property type="match status" value="1"/>
</dbReference>
<comment type="subunit">
    <text evidence="8">Associates with the 50S ribosomal subunit.</text>
</comment>
<feature type="binding site" evidence="8">
    <location>
        <begin position="231"/>
        <end position="235"/>
    </location>
    <ligand>
        <name>GTP</name>
        <dbReference type="ChEBI" id="CHEBI:37565"/>
        <label>2</label>
    </ligand>
</feature>
<dbReference type="EMBL" id="QRGR01000018">
    <property type="protein sequence ID" value="RDV14104.1"/>
    <property type="molecule type" value="Genomic_DNA"/>
</dbReference>
<dbReference type="AlphaFoldDB" id="A0A3D8L9U0"/>
<dbReference type="PRINTS" id="PR00326">
    <property type="entry name" value="GTP1OBG"/>
</dbReference>
<dbReference type="CDD" id="cd01894">
    <property type="entry name" value="EngA1"/>
    <property type="match status" value="1"/>
</dbReference>
<evidence type="ECO:0000256" key="4">
    <source>
        <dbReference type="ARBA" id="ARBA00022737"/>
    </source>
</evidence>
<keyword evidence="5 8" id="KW-0547">Nucleotide-binding</keyword>
<dbReference type="FunFam" id="3.40.50.300:FF:000057">
    <property type="entry name" value="GTPase Der"/>
    <property type="match status" value="1"/>
</dbReference>
<evidence type="ECO:0000256" key="2">
    <source>
        <dbReference type="ARBA" id="ARBA00020953"/>
    </source>
</evidence>
<keyword evidence="4 10" id="KW-0677">Repeat</keyword>
<dbReference type="Proteomes" id="UP000256708">
    <property type="component" value="Unassembled WGS sequence"/>
</dbReference>
<dbReference type="Gene3D" id="3.40.50.300">
    <property type="entry name" value="P-loop containing nucleotide triphosphate hydrolases"/>
    <property type="match status" value="2"/>
</dbReference>
<proteinExistence type="inferred from homology"/>
<dbReference type="PANTHER" id="PTHR43834">
    <property type="entry name" value="GTPASE DER"/>
    <property type="match status" value="1"/>
</dbReference>
<reference evidence="13" key="1">
    <citation type="submission" date="2018-08" db="EMBL/GenBank/DDBJ databases">
        <authorList>
            <person name="Liu Z.-W."/>
            <person name="Du Z.-J."/>
        </authorList>
    </citation>
    <scope>NUCLEOTIDE SEQUENCE [LARGE SCALE GENOMIC DNA]</scope>
    <source>
        <strain evidence="13">H4X</strain>
    </source>
</reference>
<evidence type="ECO:0000256" key="8">
    <source>
        <dbReference type="HAMAP-Rule" id="MF_00195"/>
    </source>
</evidence>
<dbReference type="SUPFAM" id="SSF52540">
    <property type="entry name" value="P-loop containing nucleoside triphosphate hydrolases"/>
    <property type="match status" value="2"/>
</dbReference>
<evidence type="ECO:0000256" key="5">
    <source>
        <dbReference type="ARBA" id="ARBA00022741"/>
    </source>
</evidence>
<dbReference type="OrthoDB" id="9805918at2"/>
<dbReference type="FunFam" id="3.40.50.300:FF:000040">
    <property type="entry name" value="GTPase Der"/>
    <property type="match status" value="1"/>
</dbReference>
<dbReference type="GO" id="GO:0043022">
    <property type="term" value="F:ribosome binding"/>
    <property type="evidence" value="ECO:0007669"/>
    <property type="project" value="TreeGrafter"/>
</dbReference>
<evidence type="ECO:0000256" key="10">
    <source>
        <dbReference type="RuleBase" id="RU004481"/>
    </source>
</evidence>
<name>A0A3D8L9U0_9BACT</name>
<evidence type="ECO:0000256" key="6">
    <source>
        <dbReference type="ARBA" id="ARBA00023134"/>
    </source>
</evidence>
<dbReference type="FunFam" id="3.30.300.20:FF:000004">
    <property type="entry name" value="GTPase Der"/>
    <property type="match status" value="1"/>
</dbReference>
<dbReference type="NCBIfam" id="TIGR03594">
    <property type="entry name" value="GTPase_EngA"/>
    <property type="match status" value="1"/>
</dbReference>
<comment type="caution">
    <text evidence="12">The sequence shown here is derived from an EMBL/GenBank/DDBJ whole genome shotgun (WGS) entry which is preliminary data.</text>
</comment>
<dbReference type="Pfam" id="PF01926">
    <property type="entry name" value="MMR_HSR1"/>
    <property type="match status" value="2"/>
</dbReference>
<dbReference type="PANTHER" id="PTHR43834:SF6">
    <property type="entry name" value="GTPASE DER"/>
    <property type="match status" value="1"/>
</dbReference>
<dbReference type="HAMAP" id="MF_00195">
    <property type="entry name" value="GTPase_Der"/>
    <property type="match status" value="1"/>
</dbReference>
<dbReference type="InterPro" id="IPR006073">
    <property type="entry name" value="GTP-bd"/>
</dbReference>
<dbReference type="InterPro" id="IPR015946">
    <property type="entry name" value="KH_dom-like_a/b"/>
</dbReference>
<dbReference type="InterPro" id="IPR027417">
    <property type="entry name" value="P-loop_NTPase"/>
</dbReference>
<feature type="binding site" evidence="8">
    <location>
        <begin position="57"/>
        <end position="61"/>
    </location>
    <ligand>
        <name>GTP</name>
        <dbReference type="ChEBI" id="CHEBI:37565"/>
        <label>1</label>
    </ligand>
</feature>
<feature type="binding site" evidence="8">
    <location>
        <begin position="184"/>
        <end position="191"/>
    </location>
    <ligand>
        <name>GTP</name>
        <dbReference type="ChEBI" id="CHEBI:37565"/>
        <label>2</label>
    </ligand>
</feature>
<comment type="function">
    <text evidence="8 10">GTPase that plays an essential role in the late steps of ribosome biogenesis.</text>
</comment>
<feature type="binding site" evidence="8">
    <location>
        <begin position="10"/>
        <end position="17"/>
    </location>
    <ligand>
        <name>GTP</name>
        <dbReference type="ChEBI" id="CHEBI:37565"/>
        <label>1</label>
    </ligand>
</feature>